<protein>
    <submittedName>
        <fullName evidence="2">Uncharacterized protein</fullName>
    </submittedName>
</protein>
<dbReference type="EMBL" id="CASHTH010000343">
    <property type="protein sequence ID" value="CAI7998218.1"/>
    <property type="molecule type" value="Genomic_DNA"/>
</dbReference>
<proteinExistence type="predicted"/>
<evidence type="ECO:0000256" key="1">
    <source>
        <dbReference type="SAM" id="MobiDB-lite"/>
    </source>
</evidence>
<sequence>MISRRHPQSDAVGSILTPMPAVRQADASAGLDDLYGQVPGSSPPGTSTPRRRTLLGPRSAEYV</sequence>
<name>A0AA35R102_GEOBA</name>
<feature type="compositionally biased region" description="Low complexity" evidence="1">
    <location>
        <begin position="39"/>
        <end position="63"/>
    </location>
</feature>
<gene>
    <name evidence="2" type="ORF">GBAR_LOCUS2370</name>
</gene>
<dbReference type="AlphaFoldDB" id="A0AA35R102"/>
<feature type="region of interest" description="Disordered" evidence="1">
    <location>
        <begin position="1"/>
        <end position="63"/>
    </location>
</feature>
<accession>A0AA35R102</accession>
<evidence type="ECO:0000313" key="3">
    <source>
        <dbReference type="Proteomes" id="UP001174909"/>
    </source>
</evidence>
<organism evidence="2 3">
    <name type="scientific">Geodia barretti</name>
    <name type="common">Barrett's horny sponge</name>
    <dbReference type="NCBI Taxonomy" id="519541"/>
    <lineage>
        <taxon>Eukaryota</taxon>
        <taxon>Metazoa</taxon>
        <taxon>Porifera</taxon>
        <taxon>Demospongiae</taxon>
        <taxon>Heteroscleromorpha</taxon>
        <taxon>Tetractinellida</taxon>
        <taxon>Astrophorina</taxon>
        <taxon>Geodiidae</taxon>
        <taxon>Geodia</taxon>
    </lineage>
</organism>
<evidence type="ECO:0000313" key="2">
    <source>
        <dbReference type="EMBL" id="CAI7998218.1"/>
    </source>
</evidence>
<feature type="non-terminal residue" evidence="2">
    <location>
        <position position="1"/>
    </location>
</feature>
<keyword evidence="3" id="KW-1185">Reference proteome</keyword>
<dbReference type="Proteomes" id="UP001174909">
    <property type="component" value="Unassembled WGS sequence"/>
</dbReference>
<comment type="caution">
    <text evidence="2">The sequence shown here is derived from an EMBL/GenBank/DDBJ whole genome shotgun (WGS) entry which is preliminary data.</text>
</comment>
<reference evidence="2" key="1">
    <citation type="submission" date="2023-03" db="EMBL/GenBank/DDBJ databases">
        <authorList>
            <person name="Steffen K."/>
            <person name="Cardenas P."/>
        </authorList>
    </citation>
    <scope>NUCLEOTIDE SEQUENCE</scope>
</reference>